<dbReference type="PANTHER" id="PTHR43222">
    <property type="entry name" value="NUDIX HYDROLASE 23"/>
    <property type="match status" value="1"/>
</dbReference>
<name>A0ABY6A8F1_9GAMM</name>
<dbReference type="Gene3D" id="3.90.79.10">
    <property type="entry name" value="Nucleoside Triphosphate Pyrophosphohydrolase"/>
    <property type="match status" value="1"/>
</dbReference>
<comment type="cofactor">
    <cofactor evidence="1">
        <name>Mg(2+)</name>
        <dbReference type="ChEBI" id="CHEBI:18420"/>
    </cofactor>
</comment>
<dbReference type="Pfam" id="PF00293">
    <property type="entry name" value="NUDIX"/>
    <property type="match status" value="1"/>
</dbReference>
<dbReference type="GO" id="GO:0016787">
    <property type="term" value="F:hydrolase activity"/>
    <property type="evidence" value="ECO:0007669"/>
    <property type="project" value="UniProtKB-KW"/>
</dbReference>
<evidence type="ECO:0000256" key="1">
    <source>
        <dbReference type="ARBA" id="ARBA00001946"/>
    </source>
</evidence>
<keyword evidence="3" id="KW-0460">Magnesium</keyword>
<dbReference type="PANTHER" id="PTHR43222:SF2">
    <property type="entry name" value="NUDIX HYDROLASE 23, CHLOROPLASTIC"/>
    <property type="match status" value="1"/>
</dbReference>
<dbReference type="PRINTS" id="PR00502">
    <property type="entry name" value="NUDIXFAMILY"/>
</dbReference>
<dbReference type="Gene3D" id="2.20.70.10">
    <property type="match status" value="1"/>
</dbReference>
<evidence type="ECO:0000259" key="4">
    <source>
        <dbReference type="PROSITE" id="PS51462"/>
    </source>
</evidence>
<dbReference type="InterPro" id="IPR029401">
    <property type="entry name" value="Nudix_N"/>
</dbReference>
<sequence length="187" mass="20850">MKYCSHCASELTYIIPDGDNRPRFVCPACQAIFYQNPRIVAGTLPVHNGQILLCRRAIEPRRGFWTLPAGFMENGESTEQAALRETWEEAQAVVQLQSLFSMITVPHIDQVHIFFLAELEKAEFAAGDESLEVALFNEEDIPWNELAFPTVSQTLKRYFADSSAQQAAHVFDIGISQALAKGLKSSG</sequence>
<evidence type="ECO:0000313" key="5">
    <source>
        <dbReference type="EMBL" id="UXD87244.1"/>
    </source>
</evidence>
<dbReference type="CDD" id="cd04511">
    <property type="entry name" value="NUDIX_Hydrolase"/>
    <property type="match status" value="1"/>
</dbReference>
<keyword evidence="6" id="KW-1185">Reference proteome</keyword>
<accession>A0ABY6A8F1</accession>
<gene>
    <name evidence="5" type="ORF">HUF19_07285</name>
</gene>
<organism evidence="5 6">
    <name type="scientific">Thalassolituus hydrocarboniclasticus</name>
    <dbReference type="NCBI Taxonomy" id="2742796"/>
    <lineage>
        <taxon>Bacteria</taxon>
        <taxon>Pseudomonadati</taxon>
        <taxon>Pseudomonadota</taxon>
        <taxon>Gammaproteobacteria</taxon>
        <taxon>Oceanospirillales</taxon>
        <taxon>Oceanospirillaceae</taxon>
        <taxon>Thalassolituus</taxon>
    </lineage>
</organism>
<proteinExistence type="predicted"/>
<evidence type="ECO:0000313" key="6">
    <source>
        <dbReference type="Proteomes" id="UP001065322"/>
    </source>
</evidence>
<evidence type="ECO:0000256" key="3">
    <source>
        <dbReference type="ARBA" id="ARBA00022842"/>
    </source>
</evidence>
<dbReference type="SUPFAM" id="SSF55811">
    <property type="entry name" value="Nudix"/>
    <property type="match status" value="1"/>
</dbReference>
<keyword evidence="2 5" id="KW-0378">Hydrolase</keyword>
<dbReference type="Proteomes" id="UP001065322">
    <property type="component" value="Chromosome"/>
</dbReference>
<dbReference type="InterPro" id="IPR000086">
    <property type="entry name" value="NUDIX_hydrolase_dom"/>
</dbReference>
<feature type="domain" description="Nudix hydrolase" evidence="4">
    <location>
        <begin position="36"/>
        <end position="159"/>
    </location>
</feature>
<protein>
    <submittedName>
        <fullName evidence="5">NUDIX hydrolase</fullName>
    </submittedName>
</protein>
<dbReference type="Pfam" id="PF14803">
    <property type="entry name" value="Zn_ribbon_Nudix"/>
    <property type="match status" value="1"/>
</dbReference>
<dbReference type="InterPro" id="IPR015797">
    <property type="entry name" value="NUDIX_hydrolase-like_dom_sf"/>
</dbReference>
<evidence type="ECO:0000256" key="2">
    <source>
        <dbReference type="ARBA" id="ARBA00022801"/>
    </source>
</evidence>
<dbReference type="InterPro" id="IPR020476">
    <property type="entry name" value="Nudix_hydrolase"/>
</dbReference>
<dbReference type="PROSITE" id="PS51462">
    <property type="entry name" value="NUDIX"/>
    <property type="match status" value="1"/>
</dbReference>
<dbReference type="RefSeq" id="WP_260999168.1">
    <property type="nucleotide sequence ID" value="NZ_CP054475.1"/>
</dbReference>
<reference evidence="6" key="1">
    <citation type="submission" date="2020-06" db="EMBL/GenBank/DDBJ databases">
        <title>Thalassolituus marinus alknpb1M-1, a hydrocarbon-degrading bacterium isolated from the deep-sea overlying water using an in-situ strategy from the South China Sea basin.</title>
        <authorList>
            <person name="Dong C."/>
            <person name="Chen Y."/>
            <person name="Shao Z."/>
        </authorList>
    </citation>
    <scope>NUCLEOTIDE SEQUENCE [LARGE SCALE GENOMIC DNA]</scope>
    <source>
        <strain evidence="6">alknpb1M-1</strain>
    </source>
</reference>
<dbReference type="EMBL" id="CP054475">
    <property type="protein sequence ID" value="UXD87244.1"/>
    <property type="molecule type" value="Genomic_DNA"/>
</dbReference>